<dbReference type="Gene3D" id="1.25.40.10">
    <property type="entry name" value="Tetratricopeptide repeat domain"/>
    <property type="match status" value="5"/>
</dbReference>
<protein>
    <submittedName>
        <fullName evidence="3">Glycosyltransferase involved in cell wall biosynthesis</fullName>
    </submittedName>
</protein>
<dbReference type="RefSeq" id="WP_123931590.1">
    <property type="nucleotide sequence ID" value="NZ_RKRE01000003.1"/>
</dbReference>
<accession>A0A3N5AE15</accession>
<dbReference type="InterPro" id="IPR011990">
    <property type="entry name" value="TPR-like_helical_dom_sf"/>
</dbReference>
<evidence type="ECO:0000313" key="4">
    <source>
        <dbReference type="Proteomes" id="UP000282654"/>
    </source>
</evidence>
<dbReference type="SUPFAM" id="SSF48452">
    <property type="entry name" value="TPR-like"/>
    <property type="match status" value="3"/>
</dbReference>
<dbReference type="Pfam" id="PF00515">
    <property type="entry name" value="TPR_1"/>
    <property type="match status" value="1"/>
</dbReference>
<dbReference type="InterPro" id="IPR019734">
    <property type="entry name" value="TPR_rpt"/>
</dbReference>
<dbReference type="InterPro" id="IPR001173">
    <property type="entry name" value="Glyco_trans_2-like"/>
</dbReference>
<keyword evidence="1" id="KW-0802">TPR repeat</keyword>
<feature type="repeat" description="TPR" evidence="1">
    <location>
        <begin position="317"/>
        <end position="350"/>
    </location>
</feature>
<evidence type="ECO:0000259" key="2">
    <source>
        <dbReference type="Pfam" id="PF00535"/>
    </source>
</evidence>
<dbReference type="CDD" id="cd02511">
    <property type="entry name" value="Beta4Glucosyltransferase"/>
    <property type="match status" value="1"/>
</dbReference>
<feature type="domain" description="Glycosyltransferase 2-like" evidence="2">
    <location>
        <begin position="4"/>
        <end position="108"/>
    </location>
</feature>
<dbReference type="AlphaFoldDB" id="A0A3N5AE15"/>
<dbReference type="SMART" id="SM00028">
    <property type="entry name" value="TPR"/>
    <property type="match status" value="8"/>
</dbReference>
<dbReference type="Pfam" id="PF00535">
    <property type="entry name" value="Glycos_transf_2"/>
    <property type="match status" value="1"/>
</dbReference>
<dbReference type="Proteomes" id="UP000282654">
    <property type="component" value="Unassembled WGS sequence"/>
</dbReference>
<proteinExistence type="predicted"/>
<dbReference type="GO" id="GO:0016740">
    <property type="term" value="F:transferase activity"/>
    <property type="evidence" value="ECO:0007669"/>
    <property type="project" value="UniProtKB-KW"/>
</dbReference>
<dbReference type="PANTHER" id="PTHR43630">
    <property type="entry name" value="POLY-BETA-1,6-N-ACETYL-D-GLUCOSAMINE SYNTHASE"/>
    <property type="match status" value="1"/>
</dbReference>
<sequence length="674" mass="75475">MKLSLCMIVKDEEEHLPRCLRSVQGVVDEIVVVDTGSTDQTVAIAQGFGAKVFYFPWTGDFSAARNFSLEKATGDWIIFLDADEELVAGDGPKLRELLTSAEADGYYLTEINFVGDKPGIDAVINVTFRVFRNRPEYRFTGAIHEQIVACVQKQGGQIAFSDVRINHYGYLNQTSRGKKKIQRNLAILQEEVKKRPADNFTRFNLGVEYLRMGNYQEALREFQKAFHKIPTLELAYASILLRNIAVCLRELKRYSEALTVLADAIEAYPDYTDLLFLKACVYADMKDFDAAVAAYKECLARGESNTRHVTQQGVGSYRAWYGLGQTYEQLGDYAQAVRAYTEALKANRYFLGPVFNLAGILIPREDIRAVKEFFARYLDLNDAETLEVLGQAFFLEKRYQEALEYVEAALSRGGPSQRLLFQKGELLLNLGRYAAAAACFQKIKDGAYNFQAGLSRVFCLLMQEKYSEAAGLLDLLAGEEGARPYVSVYRDFAALLSGSSLSFLPGAGEKRLLCEEAVFDLLGKLLELREFEKFERALALVERIPERERHLLLGKLYFKHGFKDSAAEELLAAVGAGVQDAEALAMLAEIAVERGFDEEAAVFYRHALALDGKAFRCYTALASVLSRLHRYQEARAVVEEGLRRFPASSLLRAALRGVEAAVNFQEREVVGGAR</sequence>
<reference evidence="3 4" key="1">
    <citation type="submission" date="2018-11" db="EMBL/GenBank/DDBJ databases">
        <title>Genomic Encyclopedia of Type Strains, Phase IV (KMG-IV): sequencing the most valuable type-strain genomes for metagenomic binning, comparative biology and taxonomic classification.</title>
        <authorList>
            <person name="Goeker M."/>
        </authorList>
    </citation>
    <scope>NUCLEOTIDE SEQUENCE [LARGE SCALE GENOMIC DNA]</scope>
    <source>
        <strain evidence="3 4">DSM 102936</strain>
    </source>
</reference>
<dbReference type="PANTHER" id="PTHR43630:SF2">
    <property type="entry name" value="GLYCOSYLTRANSFERASE"/>
    <property type="match status" value="1"/>
</dbReference>
<dbReference type="InterPro" id="IPR029044">
    <property type="entry name" value="Nucleotide-diphossugar_trans"/>
</dbReference>
<dbReference type="Pfam" id="PF13432">
    <property type="entry name" value="TPR_16"/>
    <property type="match status" value="3"/>
</dbReference>
<name>A0A3N5AE15_9THEO</name>
<gene>
    <name evidence="3" type="ORF">EDD75_2011</name>
</gene>
<dbReference type="Pfam" id="PF13181">
    <property type="entry name" value="TPR_8"/>
    <property type="match status" value="1"/>
</dbReference>
<feature type="repeat" description="TPR" evidence="1">
    <location>
        <begin position="199"/>
        <end position="232"/>
    </location>
</feature>
<dbReference type="Gene3D" id="3.90.550.10">
    <property type="entry name" value="Spore Coat Polysaccharide Biosynthesis Protein SpsA, Chain A"/>
    <property type="match status" value="1"/>
</dbReference>
<dbReference type="PROSITE" id="PS50005">
    <property type="entry name" value="TPR"/>
    <property type="match status" value="2"/>
</dbReference>
<keyword evidence="3" id="KW-0808">Transferase</keyword>
<dbReference type="SUPFAM" id="SSF53448">
    <property type="entry name" value="Nucleotide-diphospho-sugar transferases"/>
    <property type="match status" value="1"/>
</dbReference>
<evidence type="ECO:0000256" key="1">
    <source>
        <dbReference type="PROSITE-ProRule" id="PRU00339"/>
    </source>
</evidence>
<comment type="caution">
    <text evidence="3">The sequence shown here is derived from an EMBL/GenBank/DDBJ whole genome shotgun (WGS) entry which is preliminary data.</text>
</comment>
<evidence type="ECO:0000313" key="3">
    <source>
        <dbReference type="EMBL" id="RPF42897.1"/>
    </source>
</evidence>
<keyword evidence="4" id="KW-1185">Reference proteome</keyword>
<dbReference type="OrthoDB" id="9815923at2"/>
<dbReference type="EMBL" id="RKRE01000003">
    <property type="protein sequence ID" value="RPF42897.1"/>
    <property type="molecule type" value="Genomic_DNA"/>
</dbReference>
<organism evidence="3 4">
    <name type="scientific">Thermodesulfitimonas autotrophica</name>
    <dbReference type="NCBI Taxonomy" id="1894989"/>
    <lineage>
        <taxon>Bacteria</taxon>
        <taxon>Bacillati</taxon>
        <taxon>Bacillota</taxon>
        <taxon>Clostridia</taxon>
        <taxon>Thermoanaerobacterales</taxon>
        <taxon>Thermoanaerobacteraceae</taxon>
        <taxon>Thermodesulfitimonas</taxon>
    </lineage>
</organism>
<dbReference type="PROSITE" id="PS50293">
    <property type="entry name" value="TPR_REGION"/>
    <property type="match status" value="1"/>
</dbReference>